<gene>
    <name evidence="2" type="ORF">R1flu_014888</name>
</gene>
<dbReference type="AlphaFoldDB" id="A0ABD1YL59"/>
<proteinExistence type="predicted"/>
<dbReference type="EMBL" id="JBHFFA010000004">
    <property type="protein sequence ID" value="KAL2630202.1"/>
    <property type="molecule type" value="Genomic_DNA"/>
</dbReference>
<reference evidence="2 3" key="1">
    <citation type="submission" date="2024-09" db="EMBL/GenBank/DDBJ databases">
        <title>Chromosome-scale assembly of Riccia fluitans.</title>
        <authorList>
            <person name="Paukszto L."/>
            <person name="Sawicki J."/>
            <person name="Karawczyk K."/>
            <person name="Piernik-Szablinska J."/>
            <person name="Szczecinska M."/>
            <person name="Mazdziarz M."/>
        </authorList>
    </citation>
    <scope>NUCLEOTIDE SEQUENCE [LARGE SCALE GENOMIC DNA]</scope>
    <source>
        <strain evidence="2">Rf_01</strain>
        <tissue evidence="2">Aerial parts of the thallus</tissue>
    </source>
</reference>
<feature type="compositionally biased region" description="Basic and acidic residues" evidence="1">
    <location>
        <begin position="37"/>
        <end position="48"/>
    </location>
</feature>
<keyword evidence="3" id="KW-1185">Reference proteome</keyword>
<sequence length="71" mass="7648">MPRTMPYVESLVAVSYGDVRHGTCLATGGNPVPGTQETEREAERDILGGRRVCNEQVGDRLGVTKRKGTSS</sequence>
<accession>A0ABD1YL59</accession>
<dbReference type="Proteomes" id="UP001605036">
    <property type="component" value="Unassembled WGS sequence"/>
</dbReference>
<feature type="region of interest" description="Disordered" evidence="1">
    <location>
        <begin position="27"/>
        <end position="53"/>
    </location>
</feature>
<evidence type="ECO:0000313" key="2">
    <source>
        <dbReference type="EMBL" id="KAL2630202.1"/>
    </source>
</evidence>
<protein>
    <submittedName>
        <fullName evidence="2">Uncharacterized protein</fullName>
    </submittedName>
</protein>
<name>A0ABD1YL59_9MARC</name>
<comment type="caution">
    <text evidence="2">The sequence shown here is derived from an EMBL/GenBank/DDBJ whole genome shotgun (WGS) entry which is preliminary data.</text>
</comment>
<organism evidence="2 3">
    <name type="scientific">Riccia fluitans</name>
    <dbReference type="NCBI Taxonomy" id="41844"/>
    <lineage>
        <taxon>Eukaryota</taxon>
        <taxon>Viridiplantae</taxon>
        <taxon>Streptophyta</taxon>
        <taxon>Embryophyta</taxon>
        <taxon>Marchantiophyta</taxon>
        <taxon>Marchantiopsida</taxon>
        <taxon>Marchantiidae</taxon>
        <taxon>Marchantiales</taxon>
        <taxon>Ricciaceae</taxon>
        <taxon>Riccia</taxon>
    </lineage>
</organism>
<evidence type="ECO:0000313" key="3">
    <source>
        <dbReference type="Proteomes" id="UP001605036"/>
    </source>
</evidence>
<evidence type="ECO:0000256" key="1">
    <source>
        <dbReference type="SAM" id="MobiDB-lite"/>
    </source>
</evidence>